<dbReference type="AlphaFoldDB" id="A0A9D4MRE5"/>
<dbReference type="Proteomes" id="UP000828390">
    <property type="component" value="Unassembled WGS sequence"/>
</dbReference>
<organism evidence="1 2">
    <name type="scientific">Dreissena polymorpha</name>
    <name type="common">Zebra mussel</name>
    <name type="synonym">Mytilus polymorpha</name>
    <dbReference type="NCBI Taxonomy" id="45954"/>
    <lineage>
        <taxon>Eukaryota</taxon>
        <taxon>Metazoa</taxon>
        <taxon>Spiralia</taxon>
        <taxon>Lophotrochozoa</taxon>
        <taxon>Mollusca</taxon>
        <taxon>Bivalvia</taxon>
        <taxon>Autobranchia</taxon>
        <taxon>Heteroconchia</taxon>
        <taxon>Euheterodonta</taxon>
        <taxon>Imparidentia</taxon>
        <taxon>Neoheterodontei</taxon>
        <taxon>Myida</taxon>
        <taxon>Dreissenoidea</taxon>
        <taxon>Dreissenidae</taxon>
        <taxon>Dreissena</taxon>
    </lineage>
</organism>
<keyword evidence="2" id="KW-1185">Reference proteome</keyword>
<protein>
    <submittedName>
        <fullName evidence="1">Uncharacterized protein</fullName>
    </submittedName>
</protein>
<accession>A0A9D4MRE5</accession>
<evidence type="ECO:0000313" key="1">
    <source>
        <dbReference type="EMBL" id="KAH3880579.1"/>
    </source>
</evidence>
<evidence type="ECO:0000313" key="2">
    <source>
        <dbReference type="Proteomes" id="UP000828390"/>
    </source>
</evidence>
<reference evidence="1" key="1">
    <citation type="journal article" date="2019" name="bioRxiv">
        <title>The Genome of the Zebra Mussel, Dreissena polymorpha: A Resource for Invasive Species Research.</title>
        <authorList>
            <person name="McCartney M.A."/>
            <person name="Auch B."/>
            <person name="Kono T."/>
            <person name="Mallez S."/>
            <person name="Zhang Y."/>
            <person name="Obille A."/>
            <person name="Becker A."/>
            <person name="Abrahante J.E."/>
            <person name="Garbe J."/>
            <person name="Badalamenti J.P."/>
            <person name="Herman A."/>
            <person name="Mangelson H."/>
            <person name="Liachko I."/>
            <person name="Sullivan S."/>
            <person name="Sone E.D."/>
            <person name="Koren S."/>
            <person name="Silverstein K.A.T."/>
            <person name="Beckman K.B."/>
            <person name="Gohl D.M."/>
        </authorList>
    </citation>
    <scope>NUCLEOTIDE SEQUENCE</scope>
    <source>
        <strain evidence="1">Duluth1</strain>
        <tissue evidence="1">Whole animal</tissue>
    </source>
</reference>
<comment type="caution">
    <text evidence="1">The sequence shown here is derived from an EMBL/GenBank/DDBJ whole genome shotgun (WGS) entry which is preliminary data.</text>
</comment>
<gene>
    <name evidence="1" type="ORF">DPMN_004496</name>
</gene>
<name>A0A9D4MRE5_DREPO</name>
<reference evidence="1" key="2">
    <citation type="submission" date="2020-11" db="EMBL/GenBank/DDBJ databases">
        <authorList>
            <person name="McCartney M.A."/>
            <person name="Auch B."/>
            <person name="Kono T."/>
            <person name="Mallez S."/>
            <person name="Becker A."/>
            <person name="Gohl D.M."/>
            <person name="Silverstein K.A.T."/>
            <person name="Koren S."/>
            <person name="Bechman K.B."/>
            <person name="Herman A."/>
            <person name="Abrahante J.E."/>
            <person name="Garbe J."/>
        </authorList>
    </citation>
    <scope>NUCLEOTIDE SEQUENCE</scope>
    <source>
        <strain evidence="1">Duluth1</strain>
        <tissue evidence="1">Whole animal</tissue>
    </source>
</reference>
<dbReference type="EMBL" id="JAIWYP010000001">
    <property type="protein sequence ID" value="KAH3880579.1"/>
    <property type="molecule type" value="Genomic_DNA"/>
</dbReference>
<proteinExistence type="predicted"/>
<sequence length="80" mass="8997">MTWTSWVAPAVNFKLTPTYSVKEQEHKRWRSAREKSKIMVNSTTNTSANITMNGEKLEEVASFKFLGATLSKNITSTADV</sequence>